<sequence>MCPTKQLKTQKNEDWKSRKTLKEIIKRMKDVITVEPLVACYQMALFLSKPALDNLEFEKSCRVNLGFNDTVCDNILSGNHENYVLENDQVQTVISTMHSWQQPVQSFTPLVLVLFLGSFSDRHKLRKPFLLMPIVGELFGVTGCMLCAIFMHQLPLEFQGIMQKVIPSLFGGQTMLAMASTAYIADVSSVEMRTLRLGIVQIVLSVALPLVQSFSGIFYVNTGYVTVLSVTLMLNVIALSYGLFWIREPQKNKCQKWDKCILVDIFDPKHAKDTFNLVLKKDENDRLLIWLMVLSGFIYKAAFDGESSILYLYTQNVFEWTPLEYSYFITVNSLVALAGHLLAVPLFTKILHFSDLIILLISIIDKIITNVIFGLARNITVFYAGVAISIVTRVYRTAKKSLATKIVTRNDVGKAQSLLGICDVLAPAFFVPIYNKIIYINTLQTSPGLFFFFSIILYSICCFLIILMYIRVKKKSKNIQKKAETGVNISDRTKNDNNNIIETIHL</sequence>
<protein>
    <submittedName>
        <fullName evidence="7 8">Uncharacterized protein LOC115885344</fullName>
    </submittedName>
</protein>
<evidence type="ECO:0000256" key="3">
    <source>
        <dbReference type="ARBA" id="ARBA00022989"/>
    </source>
</evidence>
<dbReference type="GO" id="GO:0016020">
    <property type="term" value="C:membrane"/>
    <property type="evidence" value="ECO:0007669"/>
    <property type="project" value="UniProtKB-SubCell"/>
</dbReference>
<feature type="transmembrane region" description="Helical" evidence="5">
    <location>
        <begin position="197"/>
        <end position="218"/>
    </location>
</feature>
<dbReference type="PANTHER" id="PTHR23507:SF1">
    <property type="entry name" value="FI18259P1-RELATED"/>
    <property type="match status" value="1"/>
</dbReference>
<accession>A0A6J2Y8B6</accession>
<dbReference type="PANTHER" id="PTHR23507">
    <property type="entry name" value="ZGC:174356"/>
    <property type="match status" value="1"/>
</dbReference>
<dbReference type="SUPFAM" id="SSF103473">
    <property type="entry name" value="MFS general substrate transporter"/>
    <property type="match status" value="1"/>
</dbReference>
<dbReference type="RefSeq" id="XP_030760083.1">
    <property type="nucleotide sequence ID" value="XM_030904223.1"/>
</dbReference>
<evidence type="ECO:0000256" key="2">
    <source>
        <dbReference type="ARBA" id="ARBA00022692"/>
    </source>
</evidence>
<dbReference type="RefSeq" id="XP_030760084.1">
    <property type="nucleotide sequence ID" value="XM_030904224.1"/>
</dbReference>
<dbReference type="Pfam" id="PF07690">
    <property type="entry name" value="MFS_1"/>
    <property type="match status" value="1"/>
</dbReference>
<dbReference type="InterPro" id="IPR036259">
    <property type="entry name" value="MFS_trans_sf"/>
</dbReference>
<evidence type="ECO:0000256" key="4">
    <source>
        <dbReference type="ARBA" id="ARBA00023136"/>
    </source>
</evidence>
<feature type="transmembrane region" description="Helical" evidence="5">
    <location>
        <begin position="379"/>
        <end position="396"/>
    </location>
</feature>
<comment type="subcellular location">
    <subcellularLocation>
        <location evidence="1">Membrane</location>
        <topology evidence="1">Multi-pass membrane protein</topology>
    </subcellularLocation>
</comment>
<feature type="transmembrane region" description="Helical" evidence="5">
    <location>
        <begin position="224"/>
        <end position="246"/>
    </location>
</feature>
<evidence type="ECO:0000256" key="1">
    <source>
        <dbReference type="ARBA" id="ARBA00004141"/>
    </source>
</evidence>
<dbReference type="GO" id="GO:0022857">
    <property type="term" value="F:transmembrane transporter activity"/>
    <property type="evidence" value="ECO:0007669"/>
    <property type="project" value="InterPro"/>
</dbReference>
<keyword evidence="6" id="KW-1185">Reference proteome</keyword>
<feature type="transmembrane region" description="Helical" evidence="5">
    <location>
        <begin position="129"/>
        <end position="153"/>
    </location>
</feature>
<dbReference type="Proteomes" id="UP000504635">
    <property type="component" value="Unplaced"/>
</dbReference>
<feature type="transmembrane region" description="Helical" evidence="5">
    <location>
        <begin position="449"/>
        <end position="472"/>
    </location>
</feature>
<feature type="transmembrane region" description="Helical" evidence="5">
    <location>
        <begin position="417"/>
        <end position="437"/>
    </location>
</feature>
<dbReference type="InterPro" id="IPR011701">
    <property type="entry name" value="MFS"/>
</dbReference>
<name>A0A6J2Y8B6_SITOR</name>
<proteinExistence type="predicted"/>
<keyword evidence="4 5" id="KW-0472">Membrane</keyword>
<feature type="transmembrane region" description="Helical" evidence="5">
    <location>
        <begin position="165"/>
        <end position="185"/>
    </location>
</feature>
<evidence type="ECO:0000313" key="7">
    <source>
        <dbReference type="RefSeq" id="XP_030760083.1"/>
    </source>
</evidence>
<dbReference type="GeneID" id="115885344"/>
<evidence type="ECO:0000313" key="8">
    <source>
        <dbReference type="RefSeq" id="XP_030760084.1"/>
    </source>
</evidence>
<evidence type="ECO:0000256" key="5">
    <source>
        <dbReference type="SAM" id="Phobius"/>
    </source>
</evidence>
<dbReference type="Gene3D" id="1.20.1250.20">
    <property type="entry name" value="MFS general substrate transporter like domains"/>
    <property type="match status" value="2"/>
</dbReference>
<reference evidence="7 8" key="1">
    <citation type="submission" date="2025-04" db="UniProtKB">
        <authorList>
            <consortium name="RefSeq"/>
        </authorList>
    </citation>
    <scope>IDENTIFICATION</scope>
    <source>
        <tissue evidence="7 8">Gonads</tissue>
    </source>
</reference>
<dbReference type="KEGG" id="soy:115885344"/>
<evidence type="ECO:0000313" key="6">
    <source>
        <dbReference type="Proteomes" id="UP000504635"/>
    </source>
</evidence>
<gene>
    <name evidence="7 8" type="primary">LOC115885344</name>
</gene>
<feature type="transmembrane region" description="Helical" evidence="5">
    <location>
        <begin position="287"/>
        <end position="313"/>
    </location>
</feature>
<feature type="transmembrane region" description="Helical" evidence="5">
    <location>
        <begin position="356"/>
        <end position="373"/>
    </location>
</feature>
<dbReference type="OrthoDB" id="3026777at2759"/>
<feature type="transmembrane region" description="Helical" evidence="5">
    <location>
        <begin position="325"/>
        <end position="344"/>
    </location>
</feature>
<keyword evidence="2 5" id="KW-0812">Transmembrane</keyword>
<dbReference type="AlphaFoldDB" id="A0A6J2Y8B6"/>
<organism evidence="6 7">
    <name type="scientific">Sitophilus oryzae</name>
    <name type="common">Rice weevil</name>
    <name type="synonym">Curculio oryzae</name>
    <dbReference type="NCBI Taxonomy" id="7048"/>
    <lineage>
        <taxon>Eukaryota</taxon>
        <taxon>Metazoa</taxon>
        <taxon>Ecdysozoa</taxon>
        <taxon>Arthropoda</taxon>
        <taxon>Hexapoda</taxon>
        <taxon>Insecta</taxon>
        <taxon>Pterygota</taxon>
        <taxon>Neoptera</taxon>
        <taxon>Endopterygota</taxon>
        <taxon>Coleoptera</taxon>
        <taxon>Polyphaga</taxon>
        <taxon>Cucujiformia</taxon>
        <taxon>Curculionidae</taxon>
        <taxon>Dryophthorinae</taxon>
        <taxon>Sitophilus</taxon>
    </lineage>
</organism>
<keyword evidence="3 5" id="KW-1133">Transmembrane helix</keyword>